<evidence type="ECO:0000259" key="1">
    <source>
        <dbReference type="Pfam" id="PF00248"/>
    </source>
</evidence>
<dbReference type="GO" id="GO:0005829">
    <property type="term" value="C:cytosol"/>
    <property type="evidence" value="ECO:0007669"/>
    <property type="project" value="TreeGrafter"/>
</dbReference>
<name>A0A4R1NPA2_9RHOB</name>
<evidence type="ECO:0000313" key="3">
    <source>
        <dbReference type="Proteomes" id="UP000295673"/>
    </source>
</evidence>
<protein>
    <submittedName>
        <fullName evidence="2">D-threo-aldose 1-dehydrogenase</fullName>
    </submittedName>
</protein>
<organism evidence="2 3">
    <name type="scientific">Shimia isoporae</name>
    <dbReference type="NCBI Taxonomy" id="647720"/>
    <lineage>
        <taxon>Bacteria</taxon>
        <taxon>Pseudomonadati</taxon>
        <taxon>Pseudomonadota</taxon>
        <taxon>Alphaproteobacteria</taxon>
        <taxon>Rhodobacterales</taxon>
        <taxon>Roseobacteraceae</taxon>
    </lineage>
</organism>
<dbReference type="Pfam" id="PF00248">
    <property type="entry name" value="Aldo_ket_red"/>
    <property type="match status" value="1"/>
</dbReference>
<dbReference type="PANTHER" id="PTHR42686">
    <property type="entry name" value="GH17980P-RELATED"/>
    <property type="match status" value="1"/>
</dbReference>
<dbReference type="GO" id="GO:0016491">
    <property type="term" value="F:oxidoreductase activity"/>
    <property type="evidence" value="ECO:0007669"/>
    <property type="project" value="InterPro"/>
</dbReference>
<dbReference type="EMBL" id="SMGR01000001">
    <property type="protein sequence ID" value="TCL10297.1"/>
    <property type="molecule type" value="Genomic_DNA"/>
</dbReference>
<reference evidence="2 3" key="1">
    <citation type="submission" date="2019-03" db="EMBL/GenBank/DDBJ databases">
        <title>Genomic Encyclopedia of Archaeal and Bacterial Type Strains, Phase II (KMG-II): from individual species to whole genera.</title>
        <authorList>
            <person name="Goeker M."/>
        </authorList>
    </citation>
    <scope>NUCLEOTIDE SEQUENCE [LARGE SCALE GENOMIC DNA]</scope>
    <source>
        <strain evidence="2 3">DSM 26433</strain>
    </source>
</reference>
<dbReference type="InterPro" id="IPR020471">
    <property type="entry name" value="AKR"/>
</dbReference>
<evidence type="ECO:0000313" key="2">
    <source>
        <dbReference type="EMBL" id="TCL10297.1"/>
    </source>
</evidence>
<gene>
    <name evidence="2" type="ORF">BXY66_2366</name>
</gene>
<accession>A0A4R1NPA2</accession>
<keyword evidence="3" id="KW-1185">Reference proteome</keyword>
<dbReference type="InterPro" id="IPR023210">
    <property type="entry name" value="NADP_OxRdtase_dom"/>
</dbReference>
<dbReference type="AlphaFoldDB" id="A0A4R1NPA2"/>
<dbReference type="SUPFAM" id="SSF51430">
    <property type="entry name" value="NAD(P)-linked oxidoreductase"/>
    <property type="match status" value="1"/>
</dbReference>
<sequence>MLDERHRLSFGCSALAGLYHPISEAGSRQVLQAAWDEGFRYFDTAPHYGNGMSERRVGDFLRDKDGWLLSTKVGRILTPDRYPRTPTNGFFNPLPFQQHFDFSYDGIMRSVEGSFQRLGLNRIDILYVHDIGDPAVGTDTPEHISSLLEGGQRALVELKSSGVIKAFGLGVNTTRICEDLVGRMDLDLILLAGRYTLLDQSATKRLFPLCAAHDVGIVIGGVYNSGILATGAIEGAFFDYAPANTDVLEQVRELEAICARFEVPLASAALQYPARHPLVASTLLGTSKVSSVSRNLRSWSHQIPEELWSALEAKFEAQSQVCKPEHTGFPEDTKNG</sequence>
<dbReference type="InterPro" id="IPR036812">
    <property type="entry name" value="NAD(P)_OxRdtase_dom_sf"/>
</dbReference>
<dbReference type="Gene3D" id="3.20.20.100">
    <property type="entry name" value="NADP-dependent oxidoreductase domain"/>
    <property type="match status" value="1"/>
</dbReference>
<comment type="caution">
    <text evidence="2">The sequence shown here is derived from an EMBL/GenBank/DDBJ whole genome shotgun (WGS) entry which is preliminary data.</text>
</comment>
<proteinExistence type="predicted"/>
<feature type="domain" description="NADP-dependent oxidoreductase" evidence="1">
    <location>
        <begin position="7"/>
        <end position="314"/>
    </location>
</feature>
<dbReference type="Proteomes" id="UP000295673">
    <property type="component" value="Unassembled WGS sequence"/>
</dbReference>
<dbReference type="PANTHER" id="PTHR42686:SF1">
    <property type="entry name" value="GH17980P-RELATED"/>
    <property type="match status" value="1"/>
</dbReference>
<dbReference type="RefSeq" id="WP_207911307.1">
    <property type="nucleotide sequence ID" value="NZ_SMGR01000001.1"/>
</dbReference>